<sequence>MPLKQEGHAVKKGIVSVNSVYAIDNVDLKSGNIHFSGNVDIAECISEGMEVKAGNAVNVGKNIDSAKVVASGEINIKGNVINSTLFTGQIDMEKKLYLDNLKEYNSILEQILHTVNEVLESNTNFKKIGEIVKVLIEKRFKAVPKLSLNIITHSICEDDGNSELVNFIRNKMMALNVLKIKSLEELSELKELLENEIDFFSDAIIVPADIKIGYCQDCVIKSTGNIIIDGKGEYVSTLTALKNIEFTQKDSVARGGVISAGKNMKLGIVGSPAGVATRLEVAKTGIITANIAYSNTVFCFGKKSRILDVSGKDIKAYMKEDGEIIIEKFVL</sequence>
<proteinExistence type="predicted"/>
<dbReference type="Proteomes" id="UP000191154">
    <property type="component" value="Unassembled WGS sequence"/>
</dbReference>
<dbReference type="RefSeq" id="WP_077866197.1">
    <property type="nucleotide sequence ID" value="NZ_LZYZ01000006.1"/>
</dbReference>
<dbReference type="EMBL" id="LZYZ01000006">
    <property type="protein sequence ID" value="OOM10501.1"/>
    <property type="molecule type" value="Genomic_DNA"/>
</dbReference>
<dbReference type="STRING" id="169679.CSACC_22240"/>
<dbReference type="PANTHER" id="PTHR38032">
    <property type="entry name" value="POLYMERASE-RELATED"/>
    <property type="match status" value="1"/>
</dbReference>
<dbReference type="InterPro" id="IPR046865">
    <property type="entry name" value="FapA_b_solenoid"/>
</dbReference>
<evidence type="ECO:0000313" key="2">
    <source>
        <dbReference type="Proteomes" id="UP000191154"/>
    </source>
</evidence>
<dbReference type="PANTHER" id="PTHR38032:SF1">
    <property type="entry name" value="RNA-BINDING PROTEIN KHPB N-TERMINAL DOMAIN-CONTAINING PROTEIN"/>
    <property type="match status" value="1"/>
</dbReference>
<organism evidence="1 2">
    <name type="scientific">Clostridium saccharobutylicum</name>
    <dbReference type="NCBI Taxonomy" id="169679"/>
    <lineage>
        <taxon>Bacteria</taxon>
        <taxon>Bacillati</taxon>
        <taxon>Bacillota</taxon>
        <taxon>Clostridia</taxon>
        <taxon>Eubacteriales</taxon>
        <taxon>Clostridiaceae</taxon>
        <taxon>Clostridium</taxon>
    </lineage>
</organism>
<name>A0A1S8N2G8_CLOSA</name>
<reference evidence="1 2" key="1">
    <citation type="submission" date="2016-05" db="EMBL/GenBank/DDBJ databases">
        <title>Microbial solvent formation.</title>
        <authorList>
            <person name="Poehlein A."/>
            <person name="Montoya Solano J.D."/>
            <person name="Flitsch S."/>
            <person name="Krabben P."/>
            <person name="Duerre P."/>
            <person name="Daniel R."/>
        </authorList>
    </citation>
    <scope>NUCLEOTIDE SEQUENCE [LARGE SCALE GENOMIC DNA]</scope>
    <source>
        <strain evidence="1 2">L1-8</strain>
    </source>
</reference>
<dbReference type="InterPro" id="IPR005646">
    <property type="entry name" value="FapA"/>
</dbReference>
<dbReference type="Pfam" id="PF03961">
    <property type="entry name" value="FapA"/>
    <property type="match status" value="1"/>
</dbReference>
<gene>
    <name evidence="1" type="ORF">CLOSAC_31220</name>
</gene>
<protein>
    <submittedName>
        <fullName evidence="1">Uncharacterized protein</fullName>
    </submittedName>
</protein>
<comment type="caution">
    <text evidence="1">The sequence shown here is derived from an EMBL/GenBank/DDBJ whole genome shotgun (WGS) entry which is preliminary data.</text>
</comment>
<dbReference type="AlphaFoldDB" id="A0A1S8N2G8"/>
<accession>A0A1S8N2G8</accession>
<evidence type="ECO:0000313" key="1">
    <source>
        <dbReference type="EMBL" id="OOM10501.1"/>
    </source>
</evidence>